<organism evidence="1 2">
    <name type="scientific">Angiostrongylus cantonensis</name>
    <name type="common">Rat lungworm</name>
    <dbReference type="NCBI Taxonomy" id="6313"/>
    <lineage>
        <taxon>Eukaryota</taxon>
        <taxon>Metazoa</taxon>
        <taxon>Ecdysozoa</taxon>
        <taxon>Nematoda</taxon>
        <taxon>Chromadorea</taxon>
        <taxon>Rhabditida</taxon>
        <taxon>Rhabditina</taxon>
        <taxon>Rhabditomorpha</taxon>
        <taxon>Strongyloidea</taxon>
        <taxon>Metastrongylidae</taxon>
        <taxon>Angiostrongylus</taxon>
    </lineage>
</organism>
<proteinExistence type="predicted"/>
<name>A0A0K0CSV7_ANGCA</name>
<evidence type="ECO:0000313" key="1">
    <source>
        <dbReference type="Proteomes" id="UP000035642"/>
    </source>
</evidence>
<accession>A0A0K0CSV7</accession>
<dbReference type="AlphaFoldDB" id="A0A0K0CSV7"/>
<reference evidence="2" key="2">
    <citation type="submission" date="2017-02" db="UniProtKB">
        <authorList>
            <consortium name="WormBaseParasite"/>
        </authorList>
    </citation>
    <scope>IDENTIFICATION</scope>
</reference>
<keyword evidence="1" id="KW-1185">Reference proteome</keyword>
<protein>
    <submittedName>
        <fullName evidence="2">CRAL-TRIO domain-containing protein</fullName>
    </submittedName>
</protein>
<sequence>MSCKIVPPQKYNVVKYVDVHAKTPLTIYWLVQLYNYLSSGLFTTFFSRYRDTAVVFVVNQPPLFKSFRIRLSSITDRILLSSKQYPVAAIGKQYIGLTKPHAKQQFLQSTLAFRMSFI</sequence>
<reference evidence="1" key="1">
    <citation type="submission" date="2012-09" db="EMBL/GenBank/DDBJ databases">
        <authorList>
            <person name="Martin A.A."/>
        </authorList>
    </citation>
    <scope>NUCLEOTIDE SEQUENCE</scope>
</reference>
<evidence type="ECO:0000313" key="2">
    <source>
        <dbReference type="WBParaSite" id="ACAC_0000009401-mRNA-1"/>
    </source>
</evidence>
<dbReference type="Proteomes" id="UP000035642">
    <property type="component" value="Unassembled WGS sequence"/>
</dbReference>
<dbReference type="WBParaSite" id="ACAC_0000009401-mRNA-1">
    <property type="protein sequence ID" value="ACAC_0000009401-mRNA-1"/>
    <property type="gene ID" value="ACAC_0000009401"/>
</dbReference>